<evidence type="ECO:0000256" key="5">
    <source>
        <dbReference type="ARBA" id="ARBA00022776"/>
    </source>
</evidence>
<keyword evidence="4" id="KW-0132">Cell division</keyword>
<evidence type="ECO:0000256" key="10">
    <source>
        <dbReference type="ARBA" id="ARBA00030523"/>
    </source>
</evidence>
<comment type="function">
    <text evidence="9">Required for association of the cohesin complex with chromatin during interphase. Plays a role in sister chromatid cohesion and normal progression through prometaphase.</text>
</comment>
<evidence type="ECO:0000256" key="4">
    <source>
        <dbReference type="ARBA" id="ARBA00022618"/>
    </source>
</evidence>
<gene>
    <name evidence="11" type="ORF">DME_LOCUS6646</name>
</gene>
<dbReference type="STRING" id="318479.A0A0N4U5X9"/>
<dbReference type="SUPFAM" id="SSF48452">
    <property type="entry name" value="TPR-like"/>
    <property type="match status" value="1"/>
</dbReference>
<reference evidence="14" key="1">
    <citation type="submission" date="2017-02" db="UniProtKB">
        <authorList>
            <consortium name="WormBaseParasite"/>
        </authorList>
    </citation>
    <scope>IDENTIFICATION</scope>
</reference>
<dbReference type="PANTHER" id="PTHR21394">
    <property type="entry name" value="MAU2 CHROMATID COHESION FACTOR HOMOLOG"/>
    <property type="match status" value="1"/>
</dbReference>
<dbReference type="InterPro" id="IPR011990">
    <property type="entry name" value="TPR-like_helical_dom_sf"/>
</dbReference>
<dbReference type="InterPro" id="IPR019440">
    <property type="entry name" value="MAU2"/>
</dbReference>
<evidence type="ECO:0000313" key="14">
    <source>
        <dbReference type="WBParaSite" id="DME_0000228601-mRNA-1"/>
    </source>
</evidence>
<dbReference type="Gene3D" id="1.25.40.10">
    <property type="entry name" value="Tetratricopeptide repeat domain"/>
    <property type="match status" value="1"/>
</dbReference>
<evidence type="ECO:0000256" key="8">
    <source>
        <dbReference type="ARBA" id="ARBA00023306"/>
    </source>
</evidence>
<dbReference type="Proteomes" id="UP000274756">
    <property type="component" value="Unassembled WGS sequence"/>
</dbReference>
<comment type="similarity">
    <text evidence="2">Belongs to the SCC4/mau-2 family.</text>
</comment>
<keyword evidence="7" id="KW-0539">Nucleus</keyword>
<evidence type="ECO:0000256" key="7">
    <source>
        <dbReference type="ARBA" id="ARBA00023242"/>
    </source>
</evidence>
<dbReference type="AlphaFoldDB" id="A0A0N4U5X9"/>
<evidence type="ECO:0000313" key="11">
    <source>
        <dbReference type="EMBL" id="VDN56673.1"/>
    </source>
</evidence>
<dbReference type="EMBL" id="UYYG01001156">
    <property type="protein sequence ID" value="VDN56673.1"/>
    <property type="molecule type" value="Genomic_DNA"/>
</dbReference>
<evidence type="ECO:0000256" key="1">
    <source>
        <dbReference type="ARBA" id="ARBA00004642"/>
    </source>
</evidence>
<evidence type="ECO:0000313" key="13">
    <source>
        <dbReference type="Proteomes" id="UP000274756"/>
    </source>
</evidence>
<organism evidence="12 14">
    <name type="scientific">Dracunculus medinensis</name>
    <name type="common">Guinea worm</name>
    <dbReference type="NCBI Taxonomy" id="318479"/>
    <lineage>
        <taxon>Eukaryota</taxon>
        <taxon>Metazoa</taxon>
        <taxon>Ecdysozoa</taxon>
        <taxon>Nematoda</taxon>
        <taxon>Chromadorea</taxon>
        <taxon>Rhabditida</taxon>
        <taxon>Spirurina</taxon>
        <taxon>Dracunculoidea</taxon>
        <taxon>Dracunculidae</taxon>
        <taxon>Dracunculus</taxon>
    </lineage>
</organism>
<evidence type="ECO:0000256" key="9">
    <source>
        <dbReference type="ARBA" id="ARBA00025632"/>
    </source>
</evidence>
<keyword evidence="13" id="KW-1185">Reference proteome</keyword>
<dbReference type="OrthoDB" id="5565328at2759"/>
<evidence type="ECO:0000256" key="3">
    <source>
        <dbReference type="ARBA" id="ARBA00017198"/>
    </source>
</evidence>
<dbReference type="GO" id="GO:0007059">
    <property type="term" value="P:chromosome segregation"/>
    <property type="evidence" value="ECO:0007669"/>
    <property type="project" value="UniProtKB-KW"/>
</dbReference>
<dbReference type="GO" id="GO:0007064">
    <property type="term" value="P:mitotic sister chromatid cohesion"/>
    <property type="evidence" value="ECO:0007669"/>
    <property type="project" value="InterPro"/>
</dbReference>
<evidence type="ECO:0000256" key="2">
    <source>
        <dbReference type="ARBA" id="ARBA00008585"/>
    </source>
</evidence>
<reference evidence="11 13" key="2">
    <citation type="submission" date="2018-11" db="EMBL/GenBank/DDBJ databases">
        <authorList>
            <consortium name="Pathogen Informatics"/>
        </authorList>
    </citation>
    <scope>NUCLEOTIDE SEQUENCE [LARGE SCALE GENOMIC DNA]</scope>
</reference>
<dbReference type="GO" id="GO:0051301">
    <property type="term" value="P:cell division"/>
    <property type="evidence" value="ECO:0007669"/>
    <property type="project" value="UniProtKB-KW"/>
</dbReference>
<accession>A0A0N4U5X9</accession>
<protein>
    <recommendedName>
        <fullName evidence="3">MAU2 chromatid cohesion factor homolog</fullName>
    </recommendedName>
    <alternativeName>
        <fullName evidence="10">Cohesin loading complex subunit SCC4 homolog</fullName>
    </alternativeName>
</protein>
<dbReference type="Proteomes" id="UP000038040">
    <property type="component" value="Unplaced"/>
</dbReference>
<keyword evidence="6" id="KW-0159">Chromosome partition</keyword>
<dbReference type="Pfam" id="PF10345">
    <property type="entry name" value="Cohesin_load"/>
    <property type="match status" value="1"/>
</dbReference>
<name>A0A0N4U5X9_DRAME</name>
<keyword evidence="5" id="KW-0498">Mitosis</keyword>
<evidence type="ECO:0000256" key="6">
    <source>
        <dbReference type="ARBA" id="ARBA00022829"/>
    </source>
</evidence>
<evidence type="ECO:0000313" key="12">
    <source>
        <dbReference type="Proteomes" id="UP000038040"/>
    </source>
</evidence>
<comment type="subcellular location">
    <subcellularLocation>
        <location evidence="1">Nucleus</location>
        <location evidence="1">Nucleoplasm</location>
    </subcellularLocation>
</comment>
<dbReference type="GO" id="GO:0005654">
    <property type="term" value="C:nucleoplasm"/>
    <property type="evidence" value="ECO:0007669"/>
    <property type="project" value="UniProtKB-SubCell"/>
</dbReference>
<proteinExistence type="inferred from homology"/>
<dbReference type="WBParaSite" id="DME_0000228601-mRNA-1">
    <property type="protein sequence ID" value="DME_0000228601-mRNA-1"/>
    <property type="gene ID" value="DME_0000228601"/>
</dbReference>
<sequence length="552" mass="63484">MNVPYEKIQENQIIDQYAISLLDIAEYFRTSNPPKYKMAIKCVKACFKTPISQEMNACASFELGKLYFYYTRNIDLAKFYLEQAYRCMKELGTVLTKNRIETACLLSEVYMQLKMYEPVKQILKEEVPYSREFHQFYAWLLFLLAEAYGTTGDWYNANEIISTGITIFEQLENAPLECFFRLSQALVKTLLKNTKTCLRQLQSLVQTMKSTYDENTSQWPLFDWMGKETLTALTYLLTVIQSIHNCQMPRAYKYHTIALRHINDMRRLMVRSDWPVIRRRALEALAAFEIILFENIATAQLMVAKPYEAISVINVMVEKMRLNADLFNCFEPQLHTLLGIYCWSVRLPENAERQFQAALRTAKDTDTWIVINLSLAIVYLLTCKGSDFYGLFERITPGKLQSSSPLLKASAHFVHALHSYLQSRLQEAKSHLTDSVTIVRDEGAPRIQALATLLSAKLVSLEAPDMLLAANNWAVKSADNSLILWSNHLIYELQLQFGHTEQAQFVKQKVDQVQQRLNANIQQALLAPAHSLIQNGSTPVNDENELIIKKSL</sequence>
<keyword evidence="8" id="KW-0131">Cell cycle</keyword>